<name>A0AC60QUZ1_IXOPE</name>
<protein>
    <submittedName>
        <fullName evidence="1">Uncharacterized protein</fullName>
    </submittedName>
</protein>
<gene>
    <name evidence="1" type="ORF">HPB47_014846</name>
</gene>
<reference evidence="1 2" key="1">
    <citation type="journal article" date="2020" name="Cell">
        <title>Large-Scale Comparative Analyses of Tick Genomes Elucidate Their Genetic Diversity and Vector Capacities.</title>
        <authorList>
            <consortium name="Tick Genome and Microbiome Consortium (TIGMIC)"/>
            <person name="Jia N."/>
            <person name="Wang J."/>
            <person name="Shi W."/>
            <person name="Du L."/>
            <person name="Sun Y."/>
            <person name="Zhan W."/>
            <person name="Jiang J.F."/>
            <person name="Wang Q."/>
            <person name="Zhang B."/>
            <person name="Ji P."/>
            <person name="Bell-Sakyi L."/>
            <person name="Cui X.M."/>
            <person name="Yuan T.T."/>
            <person name="Jiang B.G."/>
            <person name="Yang W.F."/>
            <person name="Lam T.T."/>
            <person name="Chang Q.C."/>
            <person name="Ding S.J."/>
            <person name="Wang X.J."/>
            <person name="Zhu J.G."/>
            <person name="Ruan X.D."/>
            <person name="Zhao L."/>
            <person name="Wei J.T."/>
            <person name="Ye R.Z."/>
            <person name="Que T.C."/>
            <person name="Du C.H."/>
            <person name="Zhou Y.H."/>
            <person name="Cheng J.X."/>
            <person name="Dai P.F."/>
            <person name="Guo W.B."/>
            <person name="Han X.H."/>
            <person name="Huang E.J."/>
            <person name="Li L.F."/>
            <person name="Wei W."/>
            <person name="Gao Y.C."/>
            <person name="Liu J.Z."/>
            <person name="Shao H.Z."/>
            <person name="Wang X."/>
            <person name="Wang C.C."/>
            <person name="Yang T.C."/>
            <person name="Huo Q.B."/>
            <person name="Li W."/>
            <person name="Chen H.Y."/>
            <person name="Chen S.E."/>
            <person name="Zhou L.G."/>
            <person name="Ni X.B."/>
            <person name="Tian J.H."/>
            <person name="Sheng Y."/>
            <person name="Liu T."/>
            <person name="Pan Y.S."/>
            <person name="Xia L.Y."/>
            <person name="Li J."/>
            <person name="Zhao F."/>
            <person name="Cao W.C."/>
        </authorList>
    </citation>
    <scope>NUCLEOTIDE SEQUENCE [LARGE SCALE GENOMIC DNA]</scope>
    <source>
        <strain evidence="1">Iper-2018</strain>
    </source>
</reference>
<accession>A0AC60QUZ1</accession>
<dbReference type="Proteomes" id="UP000805193">
    <property type="component" value="Unassembled WGS sequence"/>
</dbReference>
<evidence type="ECO:0000313" key="1">
    <source>
        <dbReference type="EMBL" id="KAG0443498.1"/>
    </source>
</evidence>
<keyword evidence="2" id="KW-1185">Reference proteome</keyword>
<evidence type="ECO:0000313" key="2">
    <source>
        <dbReference type="Proteomes" id="UP000805193"/>
    </source>
</evidence>
<organism evidence="1 2">
    <name type="scientific">Ixodes persulcatus</name>
    <name type="common">Taiga tick</name>
    <dbReference type="NCBI Taxonomy" id="34615"/>
    <lineage>
        <taxon>Eukaryota</taxon>
        <taxon>Metazoa</taxon>
        <taxon>Ecdysozoa</taxon>
        <taxon>Arthropoda</taxon>
        <taxon>Chelicerata</taxon>
        <taxon>Arachnida</taxon>
        <taxon>Acari</taxon>
        <taxon>Parasitiformes</taxon>
        <taxon>Ixodida</taxon>
        <taxon>Ixodoidea</taxon>
        <taxon>Ixodidae</taxon>
        <taxon>Ixodinae</taxon>
        <taxon>Ixodes</taxon>
    </lineage>
</organism>
<sequence>MGCNASAPSRRTMDCTPIFQLLHPVDRRHRSHRDAFELPEHVFRKQYRLAKTLVRWLCDELREEPELQRLRRSSTVVTVEDQVLCALRFYATGSFQGMVASDEHIARDQGTVSIALRAVSVAIVRRLGIQHGWIHFPQTASERDDLERGFQLLGRIPGVIGCIDGTMISIVGPSKYDPTVTKAAYWCRKQYYALNVMVVSNL</sequence>
<dbReference type="EMBL" id="JABSTQ010003320">
    <property type="protein sequence ID" value="KAG0443498.1"/>
    <property type="molecule type" value="Genomic_DNA"/>
</dbReference>
<comment type="caution">
    <text evidence="1">The sequence shown here is derived from an EMBL/GenBank/DDBJ whole genome shotgun (WGS) entry which is preliminary data.</text>
</comment>
<proteinExistence type="predicted"/>